<dbReference type="AlphaFoldDB" id="A0A2C6KMZ7"/>
<dbReference type="EMBL" id="MIGC01000294">
    <property type="protein sequence ID" value="PHJ25381.1"/>
    <property type="molecule type" value="Genomic_DNA"/>
</dbReference>
<gene>
    <name evidence="1" type="ORF">CSUI_000768</name>
</gene>
<comment type="caution">
    <text evidence="1">The sequence shown here is derived from an EMBL/GenBank/DDBJ whole genome shotgun (WGS) entry which is preliminary data.</text>
</comment>
<dbReference type="Proteomes" id="UP000221165">
    <property type="component" value="Unassembled WGS sequence"/>
</dbReference>
<organism evidence="1 2">
    <name type="scientific">Cystoisospora suis</name>
    <dbReference type="NCBI Taxonomy" id="483139"/>
    <lineage>
        <taxon>Eukaryota</taxon>
        <taxon>Sar</taxon>
        <taxon>Alveolata</taxon>
        <taxon>Apicomplexa</taxon>
        <taxon>Conoidasida</taxon>
        <taxon>Coccidia</taxon>
        <taxon>Eucoccidiorida</taxon>
        <taxon>Eimeriorina</taxon>
        <taxon>Sarcocystidae</taxon>
        <taxon>Cystoisospora</taxon>
    </lineage>
</organism>
<sequence>MICLNILKFKIISKKYFIKKLKKKNNFLFNNYKKYLYKIFIKYYYIGFLSYKTTNFIILS</sequence>
<keyword evidence="2" id="KW-1185">Reference proteome</keyword>
<accession>A0A2C6KMZ7</accession>
<reference evidence="1 2" key="1">
    <citation type="journal article" date="2017" name="Int. J. Parasitol.">
        <title>The genome of the protozoan parasite Cystoisospora suis and a reverse vaccinology approach to identify vaccine candidates.</title>
        <authorList>
            <person name="Palmieri N."/>
            <person name="Shrestha A."/>
            <person name="Ruttkowski B."/>
            <person name="Beck T."/>
            <person name="Vogl C."/>
            <person name="Tomley F."/>
            <person name="Blake D.P."/>
            <person name="Joachim A."/>
        </authorList>
    </citation>
    <scope>NUCLEOTIDE SEQUENCE [LARGE SCALE GENOMIC DNA]</scope>
    <source>
        <strain evidence="1 2">Wien I</strain>
    </source>
</reference>
<evidence type="ECO:0000313" key="2">
    <source>
        <dbReference type="Proteomes" id="UP000221165"/>
    </source>
</evidence>
<protein>
    <submittedName>
        <fullName evidence="1">Orf f</fullName>
    </submittedName>
</protein>
<name>A0A2C6KMZ7_9APIC</name>
<evidence type="ECO:0000313" key="1">
    <source>
        <dbReference type="EMBL" id="PHJ25381.1"/>
    </source>
</evidence>
<dbReference type="VEuPathDB" id="ToxoDB:CSUI_000768"/>
<proteinExistence type="predicted"/>